<evidence type="ECO:0000313" key="2">
    <source>
        <dbReference type="Proteomes" id="UP001465976"/>
    </source>
</evidence>
<reference evidence="1 2" key="1">
    <citation type="submission" date="2024-02" db="EMBL/GenBank/DDBJ databases">
        <title>A draft genome for the cacao thread blight pathogen Marasmius crinis-equi.</title>
        <authorList>
            <person name="Cohen S.P."/>
            <person name="Baruah I.K."/>
            <person name="Amoako-Attah I."/>
            <person name="Bukari Y."/>
            <person name="Meinhardt L.W."/>
            <person name="Bailey B.A."/>
        </authorList>
    </citation>
    <scope>NUCLEOTIDE SEQUENCE [LARGE SCALE GENOMIC DNA]</scope>
    <source>
        <strain evidence="1 2">GH-76</strain>
    </source>
</reference>
<evidence type="ECO:0008006" key="3">
    <source>
        <dbReference type="Google" id="ProtNLM"/>
    </source>
</evidence>
<dbReference type="Proteomes" id="UP001465976">
    <property type="component" value="Unassembled WGS sequence"/>
</dbReference>
<sequence>MSNYPRPLQTPIHHAPQNRSTSAWIPLPPEIIWMIIEEVDLASASQCARAASCFVYPARRRIFQRICLFETEYDHMTPTVGGRLADLLGLHYQRTESSVRHNRCIRLIEILDGAPEIRGLVKELVVEGRTSRGTLNPVSSWYSAHDSPLSSVLSRLPCLESISFLFPLSRPLLFRSLPLDSAHAIIRTVQSPTLRKITLENVLFENSASDPSDLLHFIRLCALGAGLSELSVSEHYTGVRAQDMWTAAFGTHHGLHEGHGMDGSTWRLKDLMPLPASSTRNYPVPLSSLSITGTGFLTRVFLDWAMEPDSPISLSKLSSLTLGGLSRNSISRASRVIQRSSQTLQHLAFTQESYHLSAYPASLQSSFSTSELLPVQNLRFVENHWDELRSCPTLHRWCTVIESSCFRQLTHFTVDIHWYLDSIARASRFRSVSWHRLESALYRVSPDAKLCVNVKMTISQCSDAHSVSQWWNIIGPDSGALLAECFPLAHHKKDGFTFTVTVEGPVCVKQESPSYEYTPARGWAQTRS</sequence>
<keyword evidence="2" id="KW-1185">Reference proteome</keyword>
<name>A0ABR3FBZ7_9AGAR</name>
<gene>
    <name evidence="1" type="ORF">V5O48_009190</name>
</gene>
<evidence type="ECO:0000313" key="1">
    <source>
        <dbReference type="EMBL" id="KAL0572777.1"/>
    </source>
</evidence>
<organism evidence="1 2">
    <name type="scientific">Marasmius crinis-equi</name>
    <dbReference type="NCBI Taxonomy" id="585013"/>
    <lineage>
        <taxon>Eukaryota</taxon>
        <taxon>Fungi</taxon>
        <taxon>Dikarya</taxon>
        <taxon>Basidiomycota</taxon>
        <taxon>Agaricomycotina</taxon>
        <taxon>Agaricomycetes</taxon>
        <taxon>Agaricomycetidae</taxon>
        <taxon>Agaricales</taxon>
        <taxon>Marasmiineae</taxon>
        <taxon>Marasmiaceae</taxon>
        <taxon>Marasmius</taxon>
    </lineage>
</organism>
<dbReference type="EMBL" id="JBAHYK010000585">
    <property type="protein sequence ID" value="KAL0572777.1"/>
    <property type="molecule type" value="Genomic_DNA"/>
</dbReference>
<proteinExistence type="predicted"/>
<accession>A0ABR3FBZ7</accession>
<comment type="caution">
    <text evidence="1">The sequence shown here is derived from an EMBL/GenBank/DDBJ whole genome shotgun (WGS) entry which is preliminary data.</text>
</comment>
<protein>
    <recommendedName>
        <fullName evidence="3">F-box domain-containing protein</fullName>
    </recommendedName>
</protein>